<name>A0A3G1KU46_FORW1</name>
<dbReference type="SUPFAM" id="SSF140566">
    <property type="entry name" value="FlgN-like"/>
    <property type="match status" value="1"/>
</dbReference>
<dbReference type="GO" id="GO:0044780">
    <property type="term" value="P:bacterial-type flagellum assembly"/>
    <property type="evidence" value="ECO:0007669"/>
    <property type="project" value="InterPro"/>
</dbReference>
<protein>
    <recommendedName>
        <fullName evidence="4">Flagellar protein FlgN</fullName>
    </recommendedName>
</protein>
<keyword evidence="3" id="KW-1185">Reference proteome</keyword>
<organism evidence="2 3">
    <name type="scientific">Formimonas warabiya</name>
    <dbReference type="NCBI Taxonomy" id="1761012"/>
    <lineage>
        <taxon>Bacteria</taxon>
        <taxon>Bacillati</taxon>
        <taxon>Bacillota</taxon>
        <taxon>Clostridia</taxon>
        <taxon>Eubacteriales</taxon>
        <taxon>Peptococcaceae</taxon>
        <taxon>Candidatus Formimonas</taxon>
    </lineage>
</organism>
<dbReference type="KEGG" id="fwa:DCMF_13805"/>
<sequence length="166" mass="18982">MKQMTEHLVVLETKLREQMGFCRDLHKLVLEQRTFIKNRDLKGLEEVTASLEATYKNFSAAQTEMQGCYAECLNAMGLAPDVTLTTLVNSLSGEMKRRLSELVEELSTTIKKFHRDNTSNLMLIKNLHYTIGQVLKFYQTGNHLLYQQNGNIKTEAHTTVTLNKTV</sequence>
<proteinExistence type="predicted"/>
<keyword evidence="1" id="KW-1005">Bacterial flagellum biogenesis</keyword>
<evidence type="ECO:0000313" key="3">
    <source>
        <dbReference type="Proteomes" id="UP000323521"/>
    </source>
</evidence>
<dbReference type="AlphaFoldDB" id="A0A3G1KU46"/>
<dbReference type="EMBL" id="CP017634">
    <property type="protein sequence ID" value="ATW25695.1"/>
    <property type="molecule type" value="Genomic_DNA"/>
</dbReference>
<evidence type="ECO:0000313" key="2">
    <source>
        <dbReference type="EMBL" id="ATW25695.1"/>
    </source>
</evidence>
<dbReference type="Proteomes" id="UP000323521">
    <property type="component" value="Chromosome"/>
</dbReference>
<evidence type="ECO:0008006" key="4">
    <source>
        <dbReference type="Google" id="ProtNLM"/>
    </source>
</evidence>
<accession>A0A3G1KU46</accession>
<dbReference type="Gene3D" id="1.20.58.300">
    <property type="entry name" value="FlgN-like"/>
    <property type="match status" value="1"/>
</dbReference>
<dbReference type="InterPro" id="IPR007809">
    <property type="entry name" value="FlgN-like"/>
</dbReference>
<evidence type="ECO:0000256" key="1">
    <source>
        <dbReference type="ARBA" id="ARBA00022795"/>
    </source>
</evidence>
<gene>
    <name evidence="2" type="ORF">DCMF_13805</name>
</gene>
<dbReference type="Pfam" id="PF05130">
    <property type="entry name" value="FlgN"/>
    <property type="match status" value="1"/>
</dbReference>
<dbReference type="InterPro" id="IPR036679">
    <property type="entry name" value="FlgN-like_sf"/>
</dbReference>
<reference evidence="2 3" key="1">
    <citation type="submission" date="2016-10" db="EMBL/GenBank/DDBJ databases">
        <title>Complete Genome Sequence of Peptococcaceae strain DCMF.</title>
        <authorList>
            <person name="Edwards R.J."/>
            <person name="Holland S.I."/>
            <person name="Deshpande N.P."/>
            <person name="Wong Y.K."/>
            <person name="Ertan H."/>
            <person name="Manefield M."/>
            <person name="Russell T.L."/>
            <person name="Lee M.J."/>
        </authorList>
    </citation>
    <scope>NUCLEOTIDE SEQUENCE [LARGE SCALE GENOMIC DNA]</scope>
    <source>
        <strain evidence="2 3">DCMF</strain>
    </source>
</reference>